<keyword evidence="9" id="KW-0249">Electron transport</keyword>
<dbReference type="Pfam" id="PF00361">
    <property type="entry name" value="Proton_antipo_M"/>
    <property type="match status" value="1"/>
</dbReference>
<dbReference type="InterPro" id="IPR001750">
    <property type="entry name" value="ND/Mrp_TM"/>
</dbReference>
<sequence length="576" mass="64010">MYMKLKSSSISSLFLILYSILLFPFTMMFLLNEQNIILEWTIIQVSSCMMTFMLILDPVSLSFSNVVCLISGCVMLFSSSYMSHDPFLKRFTWIVMLFVLSMNLLVFIPSLPALLLGWDGLGIVSFALVIYYQNMKSLGAGMITVLANRIGDVMILISIGLLVLQGHWFIVLMSDFYLTGWVCMCITLAAMTKSAQIPFSSWLPAAMAAPTPVSALVHSSTLVTAGVFLIIRFFPFLSSIKGFQSALLFISVLTLLMAGIGANYENDLKKIIALSTLSQLGVMMMSLAMGMPYLALFHLYTHALFKALLFLCAGMIIHNSSNTQDIRHMGLLFSQAPLTVACLNIANLSLCGAPFLSGFYSKDLILELSLANPTNSLMVLLIFLATGMTAAYSFRLSFCSLWSEIKGSSFHAKEELDPYVNWAVTILASAAIFGGQFLQNIFLPFSPIPFFLPLHLKLLTITVIMMGVFLAFIAWDSSYQDSHVNKIKFFFSTMWFLAPLSAQPLTKFSMLLGTNVMKSIDMGWLEILGGQGTAIISINLSTMNQKMQIKSFNFFIMTMTSFTLLLCIFYASRFIV</sequence>
<evidence type="ECO:0000256" key="2">
    <source>
        <dbReference type="ARBA" id="ARBA00012944"/>
    </source>
</evidence>
<dbReference type="PANTHER" id="PTHR42829:SF2">
    <property type="entry name" value="NADH-UBIQUINONE OXIDOREDUCTASE CHAIN 5"/>
    <property type="match status" value="1"/>
</dbReference>
<evidence type="ECO:0000259" key="18">
    <source>
        <dbReference type="Pfam" id="PF00662"/>
    </source>
</evidence>
<evidence type="ECO:0000259" key="19">
    <source>
        <dbReference type="Pfam" id="PF06455"/>
    </source>
</evidence>
<evidence type="ECO:0000256" key="5">
    <source>
        <dbReference type="ARBA" id="ARBA00022660"/>
    </source>
</evidence>
<keyword evidence="5" id="KW-0679">Respiratory chain</keyword>
<dbReference type="GO" id="GO:0015990">
    <property type="term" value="P:electron transport coupled proton transport"/>
    <property type="evidence" value="ECO:0007669"/>
    <property type="project" value="TreeGrafter"/>
</dbReference>
<feature type="transmembrane region" description="Helical" evidence="16">
    <location>
        <begin position="91"/>
        <end position="108"/>
    </location>
</feature>
<name>A0A8F5JAE7_9CAEN</name>
<comment type="function">
    <text evidence="16">Core subunit of the mitochondrial membrane respiratory chain NADH dehydrogenase (Complex I) which catalyzes electron transfer from NADH through the respiratory chain, using ubiquinone as an electron acceptor. Essential for the catalytic activity and assembly of complex I.</text>
</comment>
<feature type="transmembrane region" description="Helical" evidence="16">
    <location>
        <begin position="297"/>
        <end position="317"/>
    </location>
</feature>
<proteinExistence type="inferred from homology"/>
<evidence type="ECO:0000313" key="20">
    <source>
        <dbReference type="EMBL" id="QXM18107.1"/>
    </source>
</evidence>
<dbReference type="GO" id="GO:0008137">
    <property type="term" value="F:NADH dehydrogenase (ubiquinone) activity"/>
    <property type="evidence" value="ECO:0007669"/>
    <property type="project" value="UniProtKB-EC"/>
</dbReference>
<dbReference type="GO" id="GO:0003954">
    <property type="term" value="F:NADH dehydrogenase activity"/>
    <property type="evidence" value="ECO:0007669"/>
    <property type="project" value="TreeGrafter"/>
</dbReference>
<dbReference type="EMBL" id="MN604402">
    <property type="protein sequence ID" value="QXM18107.1"/>
    <property type="molecule type" value="Genomic_DNA"/>
</dbReference>
<protein>
    <recommendedName>
        <fullName evidence="3 16">NADH-ubiquinone oxidoreductase chain 5</fullName>
        <ecNumber evidence="2 16">7.1.1.2</ecNumber>
    </recommendedName>
</protein>
<keyword evidence="12 16" id="KW-0830">Ubiquinone</keyword>
<reference evidence="20" key="1">
    <citation type="submission" date="2019-10" db="EMBL/GenBank/DDBJ databases">
        <title>The Complete mitochondrial genome of Babylonia zeylanica.</title>
        <authorList>
            <person name="Yang H."/>
            <person name="Guo B."/>
            <person name="Qi P."/>
        </authorList>
    </citation>
    <scope>NUCLEOTIDE SEQUENCE</scope>
</reference>
<evidence type="ECO:0000256" key="10">
    <source>
        <dbReference type="ARBA" id="ARBA00022989"/>
    </source>
</evidence>
<evidence type="ECO:0000256" key="16">
    <source>
        <dbReference type="RuleBase" id="RU003404"/>
    </source>
</evidence>
<feature type="transmembrane region" description="Helical" evidence="16">
    <location>
        <begin position="153"/>
        <end position="170"/>
    </location>
</feature>
<dbReference type="AlphaFoldDB" id="A0A8F5JAE7"/>
<dbReference type="GO" id="GO:0042773">
    <property type="term" value="P:ATP synthesis coupled electron transport"/>
    <property type="evidence" value="ECO:0007669"/>
    <property type="project" value="InterPro"/>
</dbReference>
<keyword evidence="8" id="KW-1278">Translocase</keyword>
<evidence type="ECO:0000256" key="12">
    <source>
        <dbReference type="ARBA" id="ARBA00023075"/>
    </source>
</evidence>
<evidence type="ECO:0000256" key="14">
    <source>
        <dbReference type="ARBA" id="ARBA00023136"/>
    </source>
</evidence>
<keyword evidence="11 16" id="KW-0520">NAD</keyword>
<evidence type="ECO:0000256" key="3">
    <source>
        <dbReference type="ARBA" id="ARBA00021096"/>
    </source>
</evidence>
<keyword evidence="6 16" id="KW-0812">Transmembrane</keyword>
<feature type="transmembrane region" description="Helical" evidence="16">
    <location>
        <begin position="176"/>
        <end position="192"/>
    </location>
</feature>
<feature type="transmembrane region" description="Helical" evidence="16">
    <location>
        <begin position="213"/>
        <end position="234"/>
    </location>
</feature>
<feature type="transmembrane region" description="Helical" evidence="16">
    <location>
        <begin position="338"/>
        <end position="357"/>
    </location>
</feature>
<keyword evidence="4 16" id="KW-0813">Transport</keyword>
<feature type="transmembrane region" description="Helical" evidence="16">
    <location>
        <begin position="12"/>
        <end position="30"/>
    </location>
</feature>
<feature type="domain" description="NADH:quinone oxidoreductase/Mrp antiporter transmembrane" evidence="17">
    <location>
        <begin position="111"/>
        <end position="385"/>
    </location>
</feature>
<feature type="domain" description="NADH dehydrogenase subunit 5 C-terminal" evidence="19">
    <location>
        <begin position="392"/>
        <end position="569"/>
    </location>
</feature>
<evidence type="ECO:0000256" key="1">
    <source>
        <dbReference type="ARBA" id="ARBA00004448"/>
    </source>
</evidence>
<keyword evidence="7" id="KW-0999">Mitochondrion inner membrane</keyword>
<keyword evidence="10 16" id="KW-1133">Transmembrane helix</keyword>
<comment type="similarity">
    <text evidence="16">Belongs to the complex I subunit 5 family.</text>
</comment>
<feature type="transmembrane region" description="Helical" evidence="16">
    <location>
        <begin position="62"/>
        <end position="79"/>
    </location>
</feature>
<comment type="catalytic activity">
    <reaction evidence="15 16">
        <text>a ubiquinone + NADH + 5 H(+)(in) = a ubiquinol + NAD(+) + 4 H(+)(out)</text>
        <dbReference type="Rhea" id="RHEA:29091"/>
        <dbReference type="Rhea" id="RHEA-COMP:9565"/>
        <dbReference type="Rhea" id="RHEA-COMP:9566"/>
        <dbReference type="ChEBI" id="CHEBI:15378"/>
        <dbReference type="ChEBI" id="CHEBI:16389"/>
        <dbReference type="ChEBI" id="CHEBI:17976"/>
        <dbReference type="ChEBI" id="CHEBI:57540"/>
        <dbReference type="ChEBI" id="CHEBI:57945"/>
        <dbReference type="EC" id="7.1.1.2"/>
    </reaction>
</comment>
<feature type="transmembrane region" description="Helical" evidence="16">
    <location>
        <begin position="246"/>
        <end position="264"/>
    </location>
</feature>
<dbReference type="Pfam" id="PF06455">
    <property type="entry name" value="NADH5_C"/>
    <property type="match status" value="1"/>
</dbReference>
<evidence type="ECO:0000256" key="11">
    <source>
        <dbReference type="ARBA" id="ARBA00023027"/>
    </source>
</evidence>
<dbReference type="InterPro" id="IPR001516">
    <property type="entry name" value="Proton_antipo_N"/>
</dbReference>
<dbReference type="InterPro" id="IPR010934">
    <property type="entry name" value="NADH_DH_su5_C"/>
</dbReference>
<feature type="transmembrane region" description="Helical" evidence="16">
    <location>
        <begin position="377"/>
        <end position="398"/>
    </location>
</feature>
<evidence type="ECO:0000256" key="15">
    <source>
        <dbReference type="ARBA" id="ARBA00049551"/>
    </source>
</evidence>
<evidence type="ECO:0000256" key="13">
    <source>
        <dbReference type="ARBA" id="ARBA00023128"/>
    </source>
</evidence>
<feature type="transmembrane region" description="Helical" evidence="16">
    <location>
        <begin position="419"/>
        <end position="438"/>
    </location>
</feature>
<comment type="subcellular location">
    <subcellularLocation>
        <location evidence="1">Mitochondrion inner membrane</location>
        <topology evidence="1">Multi-pass membrane protein</topology>
    </subcellularLocation>
</comment>
<evidence type="ECO:0000256" key="9">
    <source>
        <dbReference type="ARBA" id="ARBA00022982"/>
    </source>
</evidence>
<dbReference type="PANTHER" id="PTHR42829">
    <property type="entry name" value="NADH-UBIQUINONE OXIDOREDUCTASE CHAIN 5"/>
    <property type="match status" value="1"/>
</dbReference>
<dbReference type="EC" id="7.1.1.2" evidence="2 16"/>
<feature type="transmembrane region" description="Helical" evidence="16">
    <location>
        <begin position="114"/>
        <end position="132"/>
    </location>
</feature>
<evidence type="ECO:0000256" key="4">
    <source>
        <dbReference type="ARBA" id="ARBA00022448"/>
    </source>
</evidence>
<dbReference type="PRINTS" id="PR01434">
    <property type="entry name" value="NADHDHGNASE5"/>
</dbReference>
<evidence type="ECO:0000256" key="6">
    <source>
        <dbReference type="ARBA" id="ARBA00022692"/>
    </source>
</evidence>
<evidence type="ECO:0000256" key="8">
    <source>
        <dbReference type="ARBA" id="ARBA00022967"/>
    </source>
</evidence>
<feature type="transmembrane region" description="Helical" evidence="16">
    <location>
        <begin position="552"/>
        <end position="571"/>
    </location>
</feature>
<geneLocation type="mitochondrion" evidence="20"/>
<gene>
    <name evidence="20" type="primary">nad5</name>
</gene>
<dbReference type="Pfam" id="PF00662">
    <property type="entry name" value="Proton_antipo_N"/>
    <property type="match status" value="1"/>
</dbReference>
<evidence type="ECO:0000259" key="17">
    <source>
        <dbReference type="Pfam" id="PF00361"/>
    </source>
</evidence>
<keyword evidence="13 16" id="KW-0496">Mitochondrion</keyword>
<organism evidence="20">
    <name type="scientific">Babylonia zeylanica</name>
    <dbReference type="NCBI Taxonomy" id="619971"/>
    <lineage>
        <taxon>Eukaryota</taxon>
        <taxon>Metazoa</taxon>
        <taxon>Spiralia</taxon>
        <taxon>Lophotrochozoa</taxon>
        <taxon>Mollusca</taxon>
        <taxon>Gastropoda</taxon>
        <taxon>Caenogastropoda</taxon>
        <taxon>Neogastropoda</taxon>
        <taxon>Buccinoidea</taxon>
        <taxon>Buccinidae</taxon>
        <taxon>Babylonia</taxon>
    </lineage>
</organism>
<feature type="domain" description="NADH-Ubiquinone oxidoreductase (complex I) chain 5 N-terminal" evidence="18">
    <location>
        <begin position="43"/>
        <end position="91"/>
    </location>
</feature>
<dbReference type="InterPro" id="IPR003945">
    <property type="entry name" value="NU5C-like"/>
</dbReference>
<evidence type="ECO:0000256" key="7">
    <source>
        <dbReference type="ARBA" id="ARBA00022792"/>
    </source>
</evidence>
<keyword evidence="14 16" id="KW-0472">Membrane</keyword>
<accession>A0A8F5JAE7</accession>
<dbReference type="GO" id="GO:0005743">
    <property type="term" value="C:mitochondrial inner membrane"/>
    <property type="evidence" value="ECO:0007669"/>
    <property type="project" value="UniProtKB-SubCell"/>
</dbReference>
<feature type="transmembrane region" description="Helical" evidence="16">
    <location>
        <begin position="458"/>
        <end position="475"/>
    </location>
</feature>